<gene>
    <name evidence="3" type="ORF">NIES3804_20800</name>
</gene>
<reference evidence="3 4" key="1">
    <citation type="submission" date="2019-02" db="EMBL/GenBank/DDBJ databases">
        <title>Draft genome sequence of Arthrospira platensis NIES-3804.</title>
        <authorList>
            <person name="Yamaguchi H."/>
            <person name="Suzuki S."/>
            <person name="Kawachi M."/>
        </authorList>
    </citation>
    <scope>NUCLEOTIDE SEQUENCE [LARGE SCALE GENOMIC DNA]</scope>
    <source>
        <strain evidence="3 4">NIES-3804</strain>
    </source>
</reference>
<dbReference type="EMBL" id="BJCI01000031">
    <property type="protein sequence ID" value="GCL50512.1"/>
    <property type="molecule type" value="Genomic_DNA"/>
</dbReference>
<organism evidence="3 4">
    <name type="scientific">Microcystis aeruginosa NIES-3804</name>
    <dbReference type="NCBI Taxonomy" id="2517783"/>
    <lineage>
        <taxon>Bacteria</taxon>
        <taxon>Bacillati</taxon>
        <taxon>Cyanobacteriota</taxon>
        <taxon>Cyanophyceae</taxon>
        <taxon>Oscillatoriophycideae</taxon>
        <taxon>Chroococcales</taxon>
        <taxon>Microcystaceae</taxon>
        <taxon>Microcystis</taxon>
    </lineage>
</organism>
<keyword evidence="1" id="KW-0175">Coiled coil</keyword>
<protein>
    <submittedName>
        <fullName evidence="3">Shikimate 5-dehydrogenase</fullName>
    </submittedName>
</protein>
<keyword evidence="2" id="KW-0472">Membrane</keyword>
<comment type="caution">
    <text evidence="3">The sequence shown here is derived from an EMBL/GenBank/DDBJ whole genome shotgun (WGS) entry which is preliminary data.</text>
</comment>
<accession>A0A6H9GWS8</accession>
<keyword evidence="2" id="KW-1133">Transmembrane helix</keyword>
<evidence type="ECO:0000313" key="4">
    <source>
        <dbReference type="Proteomes" id="UP000435041"/>
    </source>
</evidence>
<name>A0A6H9GWS8_MICAE</name>
<dbReference type="AlphaFoldDB" id="A0A6H9GWS8"/>
<sequence length="132" mass="14719">MINAIVVIPSLPKDRRITNNDYQPTILLGDRIFPEIQMSQSPVTDSLEIILTNITEKLDSLQKDFTDLKVDMAEVKTELKIIDRRLEKVEGTQDALIQDVSDLKGAKSLIIPVVVAVLTSILTLLVRSIPNP</sequence>
<evidence type="ECO:0000313" key="3">
    <source>
        <dbReference type="EMBL" id="GCL50512.1"/>
    </source>
</evidence>
<evidence type="ECO:0000256" key="2">
    <source>
        <dbReference type="SAM" id="Phobius"/>
    </source>
</evidence>
<keyword evidence="2" id="KW-0812">Transmembrane</keyword>
<proteinExistence type="predicted"/>
<feature type="transmembrane region" description="Helical" evidence="2">
    <location>
        <begin position="109"/>
        <end position="129"/>
    </location>
</feature>
<dbReference type="Proteomes" id="UP000435041">
    <property type="component" value="Unassembled WGS sequence"/>
</dbReference>
<evidence type="ECO:0000256" key="1">
    <source>
        <dbReference type="SAM" id="Coils"/>
    </source>
</evidence>
<feature type="coiled-coil region" evidence="1">
    <location>
        <begin position="51"/>
        <end position="92"/>
    </location>
</feature>